<dbReference type="Pfam" id="PF01182">
    <property type="entry name" value="Glucosamine_iso"/>
    <property type="match status" value="1"/>
</dbReference>
<dbReference type="Proteomes" id="UP001597169">
    <property type="component" value="Unassembled WGS sequence"/>
</dbReference>
<comment type="caution">
    <text evidence="5">The sequence shown here is derived from an EMBL/GenBank/DDBJ whole genome shotgun (WGS) entry which is preliminary data.</text>
</comment>
<feature type="active site" description="For ring-opening step" evidence="3">
    <location>
        <position position="136"/>
    </location>
</feature>
<organism evidence="5 6">
    <name type="scientific">Paenibacillus provencensis</name>
    <dbReference type="NCBI Taxonomy" id="441151"/>
    <lineage>
        <taxon>Bacteria</taxon>
        <taxon>Bacillati</taxon>
        <taxon>Bacillota</taxon>
        <taxon>Bacilli</taxon>
        <taxon>Bacillales</taxon>
        <taxon>Paenibacillaceae</taxon>
        <taxon>Paenibacillus</taxon>
    </lineage>
</organism>
<feature type="active site" description="Proton acceptor; for enolization step" evidence="3">
    <location>
        <position position="67"/>
    </location>
</feature>
<evidence type="ECO:0000256" key="3">
    <source>
        <dbReference type="HAMAP-Rule" id="MF_01241"/>
    </source>
</evidence>
<keyword evidence="6" id="KW-1185">Reference proteome</keyword>
<dbReference type="InterPro" id="IPR004547">
    <property type="entry name" value="Glucosamine6P_isomerase"/>
</dbReference>
<dbReference type="HAMAP" id="MF_01241">
    <property type="entry name" value="GlcN6P_deamin"/>
    <property type="match status" value="1"/>
</dbReference>
<proteinExistence type="inferred from homology"/>
<gene>
    <name evidence="3 5" type="primary">nagB</name>
    <name evidence="5" type="ORF">ACFQ3J_22575</name>
</gene>
<dbReference type="InterPro" id="IPR018321">
    <property type="entry name" value="Glucosamine6P_isomerase_CS"/>
</dbReference>
<sequence>MNIWTFEHEQDLNATGAGIIAALLQSKRKAVLGLATGSSPVGIYKELIQMYSKGLVSFAQASSFNLDEYVGLPEDHPQSYRSFMNEQLFNHIDMNMNHNHVPNGNASDLAVECTHYEQLVNDHGPVDIQLLGIGHNGHIGFNEPGSSLTSGTHVVDLKEETRKANARFFDSPSDVPKQAMTMGVGSILKAKQILLVARGEDKAEIIRTALTGPITTECPASLLQCHPNVIVLLDRGAGRLM</sequence>
<name>A0ABW3PWY5_9BACL</name>
<feature type="active site" description="For ring-opening step" evidence="3">
    <location>
        <position position="143"/>
    </location>
</feature>
<evidence type="ECO:0000259" key="4">
    <source>
        <dbReference type="Pfam" id="PF01182"/>
    </source>
</evidence>
<comment type="caution">
    <text evidence="3">Lacks conserved residue(s) required for the propagation of feature annotation.</text>
</comment>
<feature type="domain" description="Glucosamine/galactosamine-6-phosphate isomerase" evidence="4">
    <location>
        <begin position="16"/>
        <end position="225"/>
    </location>
</feature>
<dbReference type="NCBIfam" id="TIGR00502">
    <property type="entry name" value="nagB"/>
    <property type="match status" value="1"/>
</dbReference>
<accession>A0ABW3PWY5</accession>
<feature type="active site" description="Proton acceptor; for ring-opening step" evidence="3">
    <location>
        <position position="138"/>
    </location>
</feature>
<evidence type="ECO:0000313" key="6">
    <source>
        <dbReference type="Proteomes" id="UP001597169"/>
    </source>
</evidence>
<comment type="catalytic activity">
    <reaction evidence="3">
        <text>alpha-D-glucosamine 6-phosphate + H2O = beta-D-fructose 6-phosphate + NH4(+)</text>
        <dbReference type="Rhea" id="RHEA:12172"/>
        <dbReference type="ChEBI" id="CHEBI:15377"/>
        <dbReference type="ChEBI" id="CHEBI:28938"/>
        <dbReference type="ChEBI" id="CHEBI:57634"/>
        <dbReference type="ChEBI" id="CHEBI:75989"/>
        <dbReference type="EC" id="3.5.99.6"/>
    </reaction>
</comment>
<dbReference type="InterPro" id="IPR037171">
    <property type="entry name" value="NagB/RpiA_transferase-like"/>
</dbReference>
<reference evidence="6" key="1">
    <citation type="journal article" date="2019" name="Int. J. Syst. Evol. Microbiol.">
        <title>The Global Catalogue of Microorganisms (GCM) 10K type strain sequencing project: providing services to taxonomists for standard genome sequencing and annotation.</title>
        <authorList>
            <consortium name="The Broad Institute Genomics Platform"/>
            <consortium name="The Broad Institute Genome Sequencing Center for Infectious Disease"/>
            <person name="Wu L."/>
            <person name="Ma J."/>
        </authorList>
    </citation>
    <scope>NUCLEOTIDE SEQUENCE [LARGE SCALE GENOMIC DNA]</scope>
    <source>
        <strain evidence="6">CCUG 53519</strain>
    </source>
</reference>
<keyword evidence="1 3" id="KW-0378">Hydrolase</keyword>
<dbReference type="EMBL" id="JBHTKX010000005">
    <property type="protein sequence ID" value="MFD1130924.1"/>
    <property type="molecule type" value="Genomic_DNA"/>
</dbReference>
<evidence type="ECO:0000256" key="1">
    <source>
        <dbReference type="ARBA" id="ARBA00022801"/>
    </source>
</evidence>
<comment type="pathway">
    <text evidence="3">Amino-sugar metabolism; N-acetylneuraminate degradation; D-fructose 6-phosphate from N-acetylneuraminate: step 5/5.</text>
</comment>
<dbReference type="Gene3D" id="3.40.50.1360">
    <property type="match status" value="1"/>
</dbReference>
<dbReference type="SUPFAM" id="SSF100950">
    <property type="entry name" value="NagB/RpiA/CoA transferase-like"/>
    <property type="match status" value="1"/>
</dbReference>
<dbReference type="InterPro" id="IPR006148">
    <property type="entry name" value="Glc/Gal-6P_isomerase"/>
</dbReference>
<dbReference type="EC" id="3.5.99.6" evidence="3"/>
<protein>
    <recommendedName>
        <fullName evidence="3">Glucosamine-6-phosphate deaminase</fullName>
        <ecNumber evidence="3">3.5.99.6</ecNumber>
    </recommendedName>
    <alternativeName>
        <fullName evidence="3">GlcN6P deaminase</fullName>
        <shortName evidence="3">GNPDA</shortName>
    </alternativeName>
    <alternativeName>
        <fullName evidence="3">Glucosamine-6-phosphate isomerase</fullName>
    </alternativeName>
</protein>
<dbReference type="GO" id="GO:0004342">
    <property type="term" value="F:glucosamine-6-phosphate deaminase activity"/>
    <property type="evidence" value="ECO:0007669"/>
    <property type="project" value="UniProtKB-EC"/>
</dbReference>
<dbReference type="PANTHER" id="PTHR11280">
    <property type="entry name" value="GLUCOSAMINE-6-PHOSPHATE ISOMERASE"/>
    <property type="match status" value="1"/>
</dbReference>
<dbReference type="PANTHER" id="PTHR11280:SF5">
    <property type="entry name" value="GLUCOSAMINE-6-PHOSPHATE ISOMERASE"/>
    <property type="match status" value="1"/>
</dbReference>
<keyword evidence="2 3" id="KW-0119">Carbohydrate metabolism</keyword>
<dbReference type="RefSeq" id="WP_091161036.1">
    <property type="nucleotide sequence ID" value="NZ_JBHTKX010000005.1"/>
</dbReference>
<comment type="function">
    <text evidence="3">Catalyzes the reversible isomerization-deamination of glucosamine 6-phosphate (GlcN6P) to form fructose 6-phosphate (Fru6P) and ammonium ion.</text>
</comment>
<comment type="similarity">
    <text evidence="3">Belongs to the glucosamine/galactosamine-6-phosphate isomerase family. NagB subfamily.</text>
</comment>
<dbReference type="CDD" id="cd01399">
    <property type="entry name" value="GlcN6P_deaminase"/>
    <property type="match status" value="1"/>
</dbReference>
<evidence type="ECO:0000313" key="5">
    <source>
        <dbReference type="EMBL" id="MFD1130924.1"/>
    </source>
</evidence>
<evidence type="ECO:0000256" key="2">
    <source>
        <dbReference type="ARBA" id="ARBA00023277"/>
    </source>
</evidence>
<dbReference type="PROSITE" id="PS01161">
    <property type="entry name" value="GLC_GALNAC_ISOMERASE"/>
    <property type="match status" value="1"/>
</dbReference>